<evidence type="ECO:0000313" key="3">
    <source>
        <dbReference type="Proteomes" id="UP000509510"/>
    </source>
</evidence>
<dbReference type="KEGG" id="trg:TRUGW13939_02824"/>
<sequence length="324" mass="35642">MSPGLTQPIPAFDDLPLRPGDPHHSAWGLWQKPALGALNYLTDETVLRAVQEEVRCGERVALNLPLDAVKPALLGRVDFERKMINKAPRVINDDVITFNTQTSSQFDSFRHFAYQAEGQFYNGVTQDDIHGTRESTVNGIDGWADKAIAGRGILVDYASWVATQRQIGSYDAMATHAISVDGIKTILAASNTQPRAGDILFVRTGYVGAYLGLDDAGKQDLQTAKHSWPGIEQGEDMARWLWEQQFAAIVADNPSLECIPPVDEEWLLHPILLAGWGTPIGELWDLEALAEVCRRRNRGSFFVTSVPLNYTGAVASPPNAMAIF</sequence>
<dbReference type="EMBL" id="CP055899">
    <property type="protein sequence ID" value="QKX55727.1"/>
    <property type="molecule type" value="Genomic_DNA"/>
</dbReference>
<dbReference type="RefSeq" id="XP_035341905.1">
    <property type="nucleotide sequence ID" value="XM_035486012.1"/>
</dbReference>
<protein>
    <recommendedName>
        <fullName evidence="4">Cyclase</fullName>
    </recommendedName>
</protein>
<dbReference type="GO" id="GO:0019441">
    <property type="term" value="P:L-tryptophan catabolic process to kynurenine"/>
    <property type="evidence" value="ECO:0007669"/>
    <property type="project" value="InterPro"/>
</dbReference>
<dbReference type="GeneID" id="55990331"/>
<dbReference type="AlphaFoldDB" id="A0A7H8QP32"/>
<organism evidence="2 3">
    <name type="scientific">Talaromyces rugulosus</name>
    <name type="common">Penicillium rugulosum</name>
    <dbReference type="NCBI Taxonomy" id="121627"/>
    <lineage>
        <taxon>Eukaryota</taxon>
        <taxon>Fungi</taxon>
        <taxon>Dikarya</taxon>
        <taxon>Ascomycota</taxon>
        <taxon>Pezizomycotina</taxon>
        <taxon>Eurotiomycetes</taxon>
        <taxon>Eurotiomycetidae</taxon>
        <taxon>Eurotiales</taxon>
        <taxon>Trichocomaceae</taxon>
        <taxon>Talaromyces</taxon>
        <taxon>Talaromyces sect. Islandici</taxon>
    </lineage>
</organism>
<dbReference type="SUPFAM" id="SSF102198">
    <property type="entry name" value="Putative cyclase"/>
    <property type="match status" value="1"/>
</dbReference>
<dbReference type="PANTHER" id="PTHR34861:SF11">
    <property type="entry name" value="CYCLASE"/>
    <property type="match status" value="1"/>
</dbReference>
<dbReference type="OrthoDB" id="5396at2759"/>
<dbReference type="Proteomes" id="UP000509510">
    <property type="component" value="Chromosome II"/>
</dbReference>
<dbReference type="InterPro" id="IPR007325">
    <property type="entry name" value="KFase/CYL"/>
</dbReference>
<dbReference type="InterPro" id="IPR037175">
    <property type="entry name" value="KFase_sf"/>
</dbReference>
<dbReference type="Pfam" id="PF04199">
    <property type="entry name" value="Cyclase"/>
    <property type="match status" value="1"/>
</dbReference>
<gene>
    <name evidence="2" type="ORF">TRUGW13939_02824</name>
</gene>
<name>A0A7H8QP32_TALRU</name>
<evidence type="ECO:0000313" key="2">
    <source>
        <dbReference type="EMBL" id="QKX55727.1"/>
    </source>
</evidence>
<comment type="similarity">
    <text evidence="1">Belongs to the Cyclase 1 superfamily.</text>
</comment>
<evidence type="ECO:0008006" key="4">
    <source>
        <dbReference type="Google" id="ProtNLM"/>
    </source>
</evidence>
<dbReference type="GO" id="GO:0004061">
    <property type="term" value="F:arylformamidase activity"/>
    <property type="evidence" value="ECO:0007669"/>
    <property type="project" value="InterPro"/>
</dbReference>
<reference evidence="3" key="1">
    <citation type="submission" date="2020-06" db="EMBL/GenBank/DDBJ databases">
        <title>A chromosome-scale genome assembly of Talaromyces rugulosus W13939.</title>
        <authorList>
            <person name="Wang B."/>
            <person name="Guo L."/>
            <person name="Ye K."/>
            <person name="Wang L."/>
        </authorList>
    </citation>
    <scope>NUCLEOTIDE SEQUENCE [LARGE SCALE GENOMIC DNA]</scope>
    <source>
        <strain evidence="3">W13939</strain>
    </source>
</reference>
<evidence type="ECO:0000256" key="1">
    <source>
        <dbReference type="ARBA" id="ARBA00007865"/>
    </source>
</evidence>
<accession>A0A7H8QP32</accession>
<proteinExistence type="inferred from homology"/>
<dbReference type="Gene3D" id="3.50.30.50">
    <property type="entry name" value="Putative cyclase"/>
    <property type="match status" value="1"/>
</dbReference>
<keyword evidence="3" id="KW-1185">Reference proteome</keyword>
<dbReference type="PANTHER" id="PTHR34861">
    <property type="match status" value="1"/>
</dbReference>